<keyword evidence="1" id="KW-0812">Transmembrane</keyword>
<sequence length="174" mass="18456">MSGSVCGFFMDAERHIMPNIHSVSRGAFAGASALLILLASFLILSGGVGLVAAFAASLSEGREEILQAISYVVISIAVFDVAKYFIEEEVLRPKGKQSIAEARVSLTKFMTTVIIAVFIEGLVGVFERSGKAPGDILYPAALLVVATGMVVALGIYQKLSIGAEREKKEKDMIG</sequence>
<dbReference type="Proteomes" id="UP000031656">
    <property type="component" value="Chromosome"/>
</dbReference>
<feature type="transmembrane region" description="Helical" evidence="1">
    <location>
        <begin position="68"/>
        <end position="86"/>
    </location>
</feature>
<reference evidence="2 3" key="1">
    <citation type="journal article" date="2015" name="Appl. Microbiol. Biotechnol.">
        <title>The consequence of an additional NADH dehydrogenase paralog on the growth of Gluconobacter oxydans DSM3504.</title>
        <authorList>
            <person name="Kostner D."/>
            <person name="Luchterhand B."/>
            <person name="Junker A."/>
            <person name="Volland S."/>
            <person name="Daniel R."/>
            <person name="Buchs J."/>
            <person name="Liebl W."/>
            <person name="Ehrenreich A."/>
        </authorList>
    </citation>
    <scope>NUCLEOTIDE SEQUENCE [LARGE SCALE GENOMIC DNA]</scope>
    <source>
        <strain evidence="2">DSM 3504</strain>
    </source>
</reference>
<organism evidence="2 3">
    <name type="scientific">Gluconobacter oxydans DSM 3504</name>
    <dbReference type="NCBI Taxonomy" id="1288313"/>
    <lineage>
        <taxon>Bacteria</taxon>
        <taxon>Pseudomonadati</taxon>
        <taxon>Pseudomonadota</taxon>
        <taxon>Alphaproteobacteria</taxon>
        <taxon>Acetobacterales</taxon>
        <taxon>Acetobacteraceae</taxon>
        <taxon>Gluconobacter</taxon>
    </lineage>
</organism>
<proteinExistence type="predicted"/>
<feature type="transmembrane region" description="Helical" evidence="1">
    <location>
        <begin position="106"/>
        <end position="124"/>
    </location>
</feature>
<gene>
    <name evidence="2" type="ORF">GLS_c07730</name>
</gene>
<evidence type="ECO:0000313" key="2">
    <source>
        <dbReference type="EMBL" id="AHK70686.1"/>
    </source>
</evidence>
<dbReference type="KEGG" id="goy:GLS_c07730"/>
<name>A0A067Z1A8_GLUOY</name>
<dbReference type="HOGENOM" id="CLU_126435_0_0_5"/>
<feature type="transmembrane region" description="Helical" evidence="1">
    <location>
        <begin position="136"/>
        <end position="156"/>
    </location>
</feature>
<dbReference type="AlphaFoldDB" id="A0A067Z1A8"/>
<feature type="transmembrane region" description="Helical" evidence="1">
    <location>
        <begin position="27"/>
        <end position="56"/>
    </location>
</feature>
<keyword evidence="1" id="KW-1133">Transmembrane helix</keyword>
<evidence type="ECO:0000256" key="1">
    <source>
        <dbReference type="SAM" id="Phobius"/>
    </source>
</evidence>
<accession>A0A067Z1A8</accession>
<evidence type="ECO:0000313" key="3">
    <source>
        <dbReference type="Proteomes" id="UP000031656"/>
    </source>
</evidence>
<keyword evidence="1" id="KW-0472">Membrane</keyword>
<dbReference type="EMBL" id="CP004373">
    <property type="protein sequence ID" value="AHK70686.1"/>
    <property type="molecule type" value="Genomic_DNA"/>
</dbReference>
<protein>
    <submittedName>
        <fullName evidence="2">Uncharacterized protein</fullName>
    </submittedName>
</protein>